<comment type="caution">
    <text evidence="1">The sequence shown here is derived from an EMBL/GenBank/DDBJ whole genome shotgun (WGS) entry which is preliminary data.</text>
</comment>
<protein>
    <submittedName>
        <fullName evidence="1">Uncharacterized protein</fullName>
    </submittedName>
</protein>
<dbReference type="AlphaFoldDB" id="A0A2A6DZ10"/>
<gene>
    <name evidence="1" type="ORF">BLM47_09645</name>
</gene>
<name>A0A2A6DZ10_9BACL</name>
<evidence type="ECO:0000313" key="2">
    <source>
        <dbReference type="Proteomes" id="UP000243688"/>
    </source>
</evidence>
<dbReference type="EMBL" id="MOXJ01000022">
    <property type="protein sequence ID" value="PDO09983.1"/>
    <property type="molecule type" value="Genomic_DNA"/>
</dbReference>
<organism evidence="1 2">
    <name type="scientific">Candidatus Reconcilbacillus cellulovorans</name>
    <dbReference type="NCBI Taxonomy" id="1906605"/>
    <lineage>
        <taxon>Bacteria</taxon>
        <taxon>Bacillati</taxon>
        <taxon>Bacillota</taxon>
        <taxon>Bacilli</taxon>
        <taxon>Bacillales</taxon>
        <taxon>Paenibacillaceae</taxon>
        <taxon>Candidatus Reconcilbacillus</taxon>
    </lineage>
</organism>
<evidence type="ECO:0000313" key="1">
    <source>
        <dbReference type="EMBL" id="PDO09983.1"/>
    </source>
</evidence>
<sequence>MADKPVLAYFRTEDDAQTALRRLRSEVRLADARVERIDRLKGELPEMPFNPIAGGFPGLGYLTLGAQPMTTGERVLAAADPSASGLAYGDETAGENVLLTAVVDDRDHDRALDVVRANGGRL</sequence>
<dbReference type="Proteomes" id="UP000243688">
    <property type="component" value="Unassembled WGS sequence"/>
</dbReference>
<reference evidence="1 2" key="1">
    <citation type="submission" date="2016-12" db="EMBL/GenBank/DDBJ databases">
        <title>Candidatus Reconcilibacillus cellulovorans genome.</title>
        <authorList>
            <person name="Kolinko S."/>
            <person name="Wu Y.-W."/>
            <person name="Tachea F."/>
            <person name="Denzel E."/>
            <person name="Hiras J."/>
            <person name="Baecker N."/>
            <person name="Chan L.J."/>
            <person name="Eichorst S.A."/>
            <person name="Frey D."/>
            <person name="Adams P.D."/>
            <person name="Pray T."/>
            <person name="Tanjore D."/>
            <person name="Petzold C.J."/>
            <person name="Gladden J.M."/>
            <person name="Simmons B.A."/>
            <person name="Singer S.W."/>
        </authorList>
    </citation>
    <scope>NUCLEOTIDE SEQUENCE [LARGE SCALE GENOMIC DNA]</scope>
    <source>
        <strain evidence="1">JTherm</strain>
    </source>
</reference>
<accession>A0A2A6DZ10</accession>
<proteinExistence type="predicted"/>